<dbReference type="GO" id="GO:0030687">
    <property type="term" value="C:preribosome, large subunit precursor"/>
    <property type="evidence" value="ECO:0007669"/>
    <property type="project" value="TreeGrafter"/>
</dbReference>
<sequence length="578" mass="63874">MPSSSSTLIWTRAMKRLFILVWHALRFNEPVLLVGETGSGKTSVCQIFADACCKHLHSLNCHQNTETADLIGGLRPVRNRSAREAEVYREGVDVLQHLGLAPVTPGLESLGQSIQLALESPTVDPKRRPQLEKVHHKFLRLKSIFEWHDGPLVDAMRNGNVFLLDEIYLADDSVLEHLNSVLEPGRTLVLAERGGDDLEHPAIQAVDSFKLIATMNPGGDYGKKELSPTLGNRFTEIWVPPVDDRNDLKLIVDQMWSSEPLHPYTSKVLDFAEWLSEQVGDRSLMSLRDILAWVVFSNSVYPAGAEGMSVNEIFHHAAHMTFLDGLGSLPQLTSFSKEAIRRLKEEALSKLQILVPLSDAETHVPAHDPSNWVQLGTFAIARGPREPVLQTFNLRAPTSQDNAMRVVRACQVSKPILLEGSPGVGKTSLVTALANLAGHQLCRINLSDQTDLIDLFGSDLPVEGGGPGEFAWKDAEFLTALQEGHWVLLDEMNLAPQAVLEGLNAVLDHRGSVYIPELGCSFTRHPAFRIFAAQNPLNQGGGRKGLPKSFVNRFTKVYVEELTPNDLLLLCQHLFPAI</sequence>
<dbReference type="PANTHER" id="PTHR48103">
    <property type="entry name" value="MIDASIN-RELATED"/>
    <property type="match status" value="1"/>
</dbReference>
<dbReference type="InterPro" id="IPR048617">
    <property type="entry name" value="MDN1_AAA_lid_4"/>
</dbReference>
<dbReference type="Proteomes" id="UP001215280">
    <property type="component" value="Unassembled WGS sequence"/>
</dbReference>
<dbReference type="FunFam" id="3.40.50.300:FF:000712">
    <property type="entry name" value="Midasin"/>
    <property type="match status" value="1"/>
</dbReference>
<dbReference type="Gene3D" id="3.40.50.300">
    <property type="entry name" value="P-loop containing nucleotide triphosphate hydrolases"/>
    <property type="match status" value="2"/>
</dbReference>
<evidence type="ECO:0000256" key="2">
    <source>
        <dbReference type="ARBA" id="ARBA00022840"/>
    </source>
</evidence>
<evidence type="ECO:0000256" key="3">
    <source>
        <dbReference type="SAM" id="SignalP"/>
    </source>
</evidence>
<dbReference type="InterPro" id="IPR003593">
    <property type="entry name" value="AAA+_ATPase"/>
</dbReference>
<evidence type="ECO:0000313" key="6">
    <source>
        <dbReference type="Proteomes" id="UP001215280"/>
    </source>
</evidence>
<evidence type="ECO:0000256" key="1">
    <source>
        <dbReference type="ARBA" id="ARBA00022741"/>
    </source>
</evidence>
<protein>
    <submittedName>
        <fullName evidence="5">P-loop containing nucleoside triphosphate hydrolase protein</fullName>
    </submittedName>
</protein>
<dbReference type="AlphaFoldDB" id="A0AAD7I489"/>
<gene>
    <name evidence="5" type="ORF">DFH07DRAFT_133523</name>
</gene>
<proteinExistence type="predicted"/>
<name>A0AAD7I489_9AGAR</name>
<dbReference type="GO" id="GO:0005634">
    <property type="term" value="C:nucleus"/>
    <property type="evidence" value="ECO:0007669"/>
    <property type="project" value="TreeGrafter"/>
</dbReference>
<dbReference type="EMBL" id="JARJLG010000166">
    <property type="protein sequence ID" value="KAJ7733787.1"/>
    <property type="molecule type" value="Genomic_DNA"/>
</dbReference>
<comment type="caution">
    <text evidence="5">The sequence shown here is derived from an EMBL/GenBank/DDBJ whole genome shotgun (WGS) entry which is preliminary data.</text>
</comment>
<dbReference type="GO" id="GO:0000055">
    <property type="term" value="P:ribosomal large subunit export from nucleus"/>
    <property type="evidence" value="ECO:0007669"/>
    <property type="project" value="TreeGrafter"/>
</dbReference>
<dbReference type="InterPro" id="IPR011704">
    <property type="entry name" value="ATPase_dyneun-rel_AAA"/>
</dbReference>
<dbReference type="CDD" id="cd00009">
    <property type="entry name" value="AAA"/>
    <property type="match status" value="1"/>
</dbReference>
<feature type="domain" description="AAA+ ATPase" evidence="4">
    <location>
        <begin position="27"/>
        <end position="244"/>
    </location>
</feature>
<dbReference type="PROSITE" id="PS00675">
    <property type="entry name" value="SIGMA54_INTERACT_1"/>
    <property type="match status" value="1"/>
</dbReference>
<evidence type="ECO:0000259" key="4">
    <source>
        <dbReference type="SMART" id="SM00382"/>
    </source>
</evidence>
<feature type="domain" description="AAA+ ATPase" evidence="4">
    <location>
        <begin position="412"/>
        <end position="564"/>
    </location>
</feature>
<dbReference type="InterPro" id="IPR025662">
    <property type="entry name" value="Sigma_54_int_dom_ATP-bd_1"/>
</dbReference>
<dbReference type="PANTHER" id="PTHR48103:SF2">
    <property type="entry name" value="MIDASIN"/>
    <property type="match status" value="1"/>
</dbReference>
<keyword evidence="2" id="KW-0067">ATP-binding</keyword>
<dbReference type="GO" id="GO:0005524">
    <property type="term" value="F:ATP binding"/>
    <property type="evidence" value="ECO:0007669"/>
    <property type="project" value="UniProtKB-KW"/>
</dbReference>
<reference evidence="5" key="1">
    <citation type="submission" date="2023-03" db="EMBL/GenBank/DDBJ databases">
        <title>Massive genome expansion in bonnet fungi (Mycena s.s.) driven by repeated elements and novel gene families across ecological guilds.</title>
        <authorList>
            <consortium name="Lawrence Berkeley National Laboratory"/>
            <person name="Harder C.B."/>
            <person name="Miyauchi S."/>
            <person name="Viragh M."/>
            <person name="Kuo A."/>
            <person name="Thoen E."/>
            <person name="Andreopoulos B."/>
            <person name="Lu D."/>
            <person name="Skrede I."/>
            <person name="Drula E."/>
            <person name="Henrissat B."/>
            <person name="Morin E."/>
            <person name="Kohler A."/>
            <person name="Barry K."/>
            <person name="LaButti K."/>
            <person name="Morin E."/>
            <person name="Salamov A."/>
            <person name="Lipzen A."/>
            <person name="Mereny Z."/>
            <person name="Hegedus B."/>
            <person name="Baldrian P."/>
            <person name="Stursova M."/>
            <person name="Weitz H."/>
            <person name="Taylor A."/>
            <person name="Grigoriev I.V."/>
            <person name="Nagy L.G."/>
            <person name="Martin F."/>
            <person name="Kauserud H."/>
        </authorList>
    </citation>
    <scope>NUCLEOTIDE SEQUENCE</scope>
    <source>
        <strain evidence="5">CBHHK188m</strain>
    </source>
</reference>
<keyword evidence="6" id="KW-1185">Reference proteome</keyword>
<dbReference type="GO" id="GO:0000027">
    <property type="term" value="P:ribosomal large subunit assembly"/>
    <property type="evidence" value="ECO:0007669"/>
    <property type="project" value="TreeGrafter"/>
</dbReference>
<keyword evidence="1" id="KW-0547">Nucleotide-binding</keyword>
<dbReference type="GO" id="GO:0016887">
    <property type="term" value="F:ATP hydrolysis activity"/>
    <property type="evidence" value="ECO:0007669"/>
    <property type="project" value="InterPro"/>
</dbReference>
<dbReference type="SMART" id="SM00382">
    <property type="entry name" value="AAA"/>
    <property type="match status" value="2"/>
</dbReference>
<dbReference type="SUPFAM" id="SSF52540">
    <property type="entry name" value="P-loop containing nucleoside triphosphate hydrolases"/>
    <property type="match status" value="2"/>
</dbReference>
<keyword evidence="5" id="KW-0378">Hydrolase</keyword>
<feature type="signal peptide" evidence="3">
    <location>
        <begin position="1"/>
        <end position="24"/>
    </location>
</feature>
<feature type="non-terminal residue" evidence="5">
    <location>
        <position position="1"/>
    </location>
</feature>
<dbReference type="FunFam" id="3.40.50.300:FF:001368">
    <property type="entry name" value="Midasin"/>
    <property type="match status" value="1"/>
</dbReference>
<feature type="chain" id="PRO_5042033259" evidence="3">
    <location>
        <begin position="25"/>
        <end position="578"/>
    </location>
</feature>
<dbReference type="Pfam" id="PF07728">
    <property type="entry name" value="AAA_5"/>
    <property type="match status" value="3"/>
</dbReference>
<dbReference type="Pfam" id="PF21108">
    <property type="entry name" value="MDN1_4th"/>
    <property type="match status" value="1"/>
</dbReference>
<keyword evidence="3" id="KW-0732">Signal</keyword>
<evidence type="ECO:0000313" key="5">
    <source>
        <dbReference type="EMBL" id="KAJ7733787.1"/>
    </source>
</evidence>
<accession>A0AAD7I489</accession>
<organism evidence="5 6">
    <name type="scientific">Mycena maculata</name>
    <dbReference type="NCBI Taxonomy" id="230809"/>
    <lineage>
        <taxon>Eukaryota</taxon>
        <taxon>Fungi</taxon>
        <taxon>Dikarya</taxon>
        <taxon>Basidiomycota</taxon>
        <taxon>Agaricomycotina</taxon>
        <taxon>Agaricomycetes</taxon>
        <taxon>Agaricomycetidae</taxon>
        <taxon>Agaricales</taxon>
        <taxon>Marasmiineae</taxon>
        <taxon>Mycenaceae</taxon>
        <taxon>Mycena</taxon>
    </lineage>
</organism>
<dbReference type="InterPro" id="IPR027417">
    <property type="entry name" value="P-loop_NTPase"/>
</dbReference>